<dbReference type="AlphaFoldDB" id="A0A9W6BDC5"/>
<evidence type="ECO:0000313" key="1">
    <source>
        <dbReference type="EMBL" id="GLC49567.1"/>
    </source>
</evidence>
<protein>
    <submittedName>
        <fullName evidence="1">Uncharacterized protein</fullName>
    </submittedName>
</protein>
<name>A0A9W6BDC5_9CHLO</name>
<gene>
    <name evidence="1" type="primary">PLEST011825</name>
    <name evidence="1" type="ORF">PLESTB_000259400</name>
</gene>
<keyword evidence="2" id="KW-1185">Reference proteome</keyword>
<organism evidence="1 2">
    <name type="scientific">Pleodorina starrii</name>
    <dbReference type="NCBI Taxonomy" id="330485"/>
    <lineage>
        <taxon>Eukaryota</taxon>
        <taxon>Viridiplantae</taxon>
        <taxon>Chlorophyta</taxon>
        <taxon>core chlorophytes</taxon>
        <taxon>Chlorophyceae</taxon>
        <taxon>CS clade</taxon>
        <taxon>Chlamydomonadales</taxon>
        <taxon>Volvocaceae</taxon>
        <taxon>Pleodorina</taxon>
    </lineage>
</organism>
<evidence type="ECO:0000313" key="2">
    <source>
        <dbReference type="Proteomes" id="UP001165080"/>
    </source>
</evidence>
<sequence>MALCAGLGEDGEEEEEVVEALRGEVREYVQTGSLRPDGGGGEGGGRRAEPLVAANPTLLLVPELQYTVYFSSSIFRALPLSSEPGNATARLVATLAPQLDSLTRGLRDGDVSVRLVPGDILAAMLAVPPPPPPPAATGPDGDAAPAAAALQYDFIDCSNVADYVSLQALVQAAAPLLTRRPHARLRAESLVLYGSQLQRYPALTPAAFLAEQLRPSPPALQELLGLQLVEEEAVVWPGRGVQIVWGPDPDLDPEPDPADGAARSSWLTAPRLLLELLPACKALLTPAAAAGGGGGVAAGAPLSIVHLLSLSLAPQQLEPMVRCLARCDPSGAAALFKWELTMAALLQAGRL</sequence>
<dbReference type="Proteomes" id="UP001165080">
    <property type="component" value="Unassembled WGS sequence"/>
</dbReference>
<accession>A0A9W6BDC5</accession>
<reference evidence="1 2" key="1">
    <citation type="journal article" date="2023" name="Commun. Biol.">
        <title>Reorganization of the ancestral sex-determining regions during the evolution of trioecy in Pleodorina starrii.</title>
        <authorList>
            <person name="Takahashi K."/>
            <person name="Suzuki S."/>
            <person name="Kawai-Toyooka H."/>
            <person name="Yamamoto K."/>
            <person name="Hamaji T."/>
            <person name="Ootsuki R."/>
            <person name="Yamaguchi H."/>
            <person name="Kawachi M."/>
            <person name="Higashiyama T."/>
            <person name="Nozaki H."/>
        </authorList>
    </citation>
    <scope>NUCLEOTIDE SEQUENCE [LARGE SCALE GENOMIC DNA]</scope>
    <source>
        <strain evidence="1 2">NIES-4479</strain>
    </source>
</reference>
<dbReference type="OrthoDB" id="2335338at2759"/>
<comment type="caution">
    <text evidence="1">The sequence shown here is derived from an EMBL/GenBank/DDBJ whole genome shotgun (WGS) entry which is preliminary data.</text>
</comment>
<proteinExistence type="predicted"/>
<dbReference type="EMBL" id="BRXU01000002">
    <property type="protein sequence ID" value="GLC49567.1"/>
    <property type="molecule type" value="Genomic_DNA"/>
</dbReference>